<sequence length="459" mass="51642">MRTLVGVASNFYRFQPHRIPHCRWQVSNVVASSAKQSFHDDFMTWIRNKTSLEISSVLAIGSSHYGRSLFASQCIECGECILKIPHSVHLTPDKILPAVLSLVADDIEPISRLAVVVLAEQKLGMDSEWFPYINSLPRISDMHNTVFWTQDELKMIKLSPVYEKTIQLKSFLAKEFSALKPALQNFPSIFGDVKLKRFVHAYSLVVSRAWGTSEGVSLVPFADFLNHDRASESVLLSDEDKGFSEVIADRNYAIGDEILIRYGNFSNSTLMLNFGFALQDNIHDQVEITMDVPLQDPLHSMKMGLLCKHSLQPISNKSLTSSGSSFIIKEIKNSSKKRKGIPLALRAFARILSVSTCEDLKALSINAFQSDGRLARQPLKDIRIEIEAHRILLSKFETMIESRDAAIKDLELSNERGHDAQPSLRRQMAINLLKGELRVLKSAAAWITNYCESLLAYVE</sequence>
<keyword evidence="3" id="KW-0949">S-adenosyl-L-methionine</keyword>
<dbReference type="SUPFAM" id="SSF82199">
    <property type="entry name" value="SET domain"/>
    <property type="match status" value="1"/>
</dbReference>
<reference evidence="5 6" key="1">
    <citation type="journal article" date="2020" name="Nat. Food">
        <title>A phased Vanilla planifolia genome enables genetic improvement of flavour and production.</title>
        <authorList>
            <person name="Hasing T."/>
            <person name="Tang H."/>
            <person name="Brym M."/>
            <person name="Khazi F."/>
            <person name="Huang T."/>
            <person name="Chambers A.H."/>
        </authorList>
    </citation>
    <scope>NUCLEOTIDE SEQUENCE [LARGE SCALE GENOMIC DNA]</scope>
    <source>
        <tissue evidence="5">Leaf</tissue>
    </source>
</reference>
<comment type="caution">
    <text evidence="5">The sequence shown here is derived from an EMBL/GenBank/DDBJ whole genome shotgun (WGS) entry which is preliminary data.</text>
</comment>
<dbReference type="SMR" id="A0A835PYN9"/>
<keyword evidence="1" id="KW-0489">Methyltransferase</keyword>
<dbReference type="Proteomes" id="UP000636800">
    <property type="component" value="Chromosome 11"/>
</dbReference>
<evidence type="ECO:0000256" key="1">
    <source>
        <dbReference type="ARBA" id="ARBA00022603"/>
    </source>
</evidence>
<dbReference type="PANTHER" id="PTHR13271">
    <property type="entry name" value="UNCHARACTERIZED PUTATIVE METHYLTRANSFERASE"/>
    <property type="match status" value="1"/>
</dbReference>
<gene>
    <name evidence="5" type="ORF">HPP92_021203</name>
</gene>
<protein>
    <recommendedName>
        <fullName evidence="4">SET domain-containing protein</fullName>
    </recommendedName>
</protein>
<dbReference type="InterPro" id="IPR046341">
    <property type="entry name" value="SET_dom_sf"/>
</dbReference>
<dbReference type="SUPFAM" id="SSF81822">
    <property type="entry name" value="RuBisCo LSMT C-terminal, substrate-binding domain"/>
    <property type="match status" value="1"/>
</dbReference>
<proteinExistence type="predicted"/>
<keyword evidence="2" id="KW-0808">Transferase</keyword>
<dbReference type="FunFam" id="3.90.1410.10:FF:000005">
    <property type="entry name" value="Ribulose-1,5 bisphosphate carboxylase/oxygenase large subunit N-methyltransferase, chloroplastic"/>
    <property type="match status" value="1"/>
</dbReference>
<dbReference type="InterPro" id="IPR036464">
    <property type="entry name" value="Rubisco_LSMT_subst-bd_sf"/>
</dbReference>
<dbReference type="GO" id="GO:0032259">
    <property type="term" value="P:methylation"/>
    <property type="evidence" value="ECO:0007669"/>
    <property type="project" value="UniProtKB-KW"/>
</dbReference>
<dbReference type="Pfam" id="PF09273">
    <property type="entry name" value="Rubis-subs-bind"/>
    <property type="match status" value="1"/>
</dbReference>
<dbReference type="InterPro" id="IPR050600">
    <property type="entry name" value="SETD3_SETD6_MTase"/>
</dbReference>
<dbReference type="OrthoDB" id="757716at2759"/>
<keyword evidence="6" id="KW-1185">Reference proteome</keyword>
<feature type="domain" description="SET" evidence="4">
    <location>
        <begin position="50"/>
        <end position="263"/>
    </location>
</feature>
<dbReference type="GO" id="GO:0016279">
    <property type="term" value="F:protein-lysine N-methyltransferase activity"/>
    <property type="evidence" value="ECO:0007669"/>
    <property type="project" value="TreeGrafter"/>
</dbReference>
<evidence type="ECO:0000259" key="4">
    <source>
        <dbReference type="PROSITE" id="PS50280"/>
    </source>
</evidence>
<dbReference type="PROSITE" id="PS50280">
    <property type="entry name" value="SET"/>
    <property type="match status" value="1"/>
</dbReference>
<organism evidence="5 6">
    <name type="scientific">Vanilla planifolia</name>
    <name type="common">Vanilla</name>
    <dbReference type="NCBI Taxonomy" id="51239"/>
    <lineage>
        <taxon>Eukaryota</taxon>
        <taxon>Viridiplantae</taxon>
        <taxon>Streptophyta</taxon>
        <taxon>Embryophyta</taxon>
        <taxon>Tracheophyta</taxon>
        <taxon>Spermatophyta</taxon>
        <taxon>Magnoliopsida</taxon>
        <taxon>Liliopsida</taxon>
        <taxon>Asparagales</taxon>
        <taxon>Orchidaceae</taxon>
        <taxon>Vanilloideae</taxon>
        <taxon>Vanilleae</taxon>
        <taxon>Vanilla</taxon>
    </lineage>
</organism>
<name>A0A835PYN9_VANPL</name>
<evidence type="ECO:0000256" key="3">
    <source>
        <dbReference type="ARBA" id="ARBA00022691"/>
    </source>
</evidence>
<dbReference type="AlphaFoldDB" id="A0A835PYN9"/>
<dbReference type="Pfam" id="PF00856">
    <property type="entry name" value="SET"/>
    <property type="match status" value="1"/>
</dbReference>
<evidence type="ECO:0000256" key="2">
    <source>
        <dbReference type="ARBA" id="ARBA00022679"/>
    </source>
</evidence>
<dbReference type="Gene3D" id="3.90.1410.10">
    <property type="entry name" value="set domain protein methyltransferase, domain 1"/>
    <property type="match status" value="1"/>
</dbReference>
<dbReference type="InterPro" id="IPR001214">
    <property type="entry name" value="SET_dom"/>
</dbReference>
<dbReference type="Gene3D" id="3.90.1420.10">
    <property type="entry name" value="Rubisco LSMT, substrate-binding domain"/>
    <property type="match status" value="1"/>
</dbReference>
<evidence type="ECO:0000313" key="6">
    <source>
        <dbReference type="Proteomes" id="UP000636800"/>
    </source>
</evidence>
<accession>A0A835PYN9</accession>
<dbReference type="EMBL" id="JADCNL010000011">
    <property type="protein sequence ID" value="KAG0460906.1"/>
    <property type="molecule type" value="Genomic_DNA"/>
</dbReference>
<evidence type="ECO:0000313" key="5">
    <source>
        <dbReference type="EMBL" id="KAG0460906.1"/>
    </source>
</evidence>
<dbReference type="InterPro" id="IPR015353">
    <property type="entry name" value="Rubisco_LSMT_subst-bd"/>
</dbReference>
<dbReference type="PANTHER" id="PTHR13271:SF134">
    <property type="entry name" value="OS01G0976450 PROTEIN"/>
    <property type="match status" value="1"/>
</dbReference>